<keyword evidence="3" id="KW-1185">Reference proteome</keyword>
<feature type="domain" description="BIG2" evidence="1">
    <location>
        <begin position="237"/>
        <end position="287"/>
    </location>
</feature>
<evidence type="ECO:0000313" key="3">
    <source>
        <dbReference type="Proteomes" id="UP001337305"/>
    </source>
</evidence>
<evidence type="ECO:0000259" key="1">
    <source>
        <dbReference type="Pfam" id="PF02368"/>
    </source>
</evidence>
<proteinExistence type="predicted"/>
<dbReference type="Gene3D" id="2.60.120.430">
    <property type="entry name" value="Galactose-binding lectin"/>
    <property type="match status" value="1"/>
</dbReference>
<dbReference type="Proteomes" id="UP001337305">
    <property type="component" value="Unassembled WGS sequence"/>
</dbReference>
<dbReference type="SUPFAM" id="SSF49373">
    <property type="entry name" value="Invasin/intimin cell-adhesion fragments"/>
    <property type="match status" value="1"/>
</dbReference>
<gene>
    <name evidence="2" type="ORF">N1F79_11875</name>
</gene>
<dbReference type="InterPro" id="IPR008964">
    <property type="entry name" value="Invasin/intimin_cell_adhesion"/>
</dbReference>
<dbReference type="InterPro" id="IPR003343">
    <property type="entry name" value="Big_2"/>
</dbReference>
<dbReference type="Gene3D" id="2.60.40.1080">
    <property type="match status" value="1"/>
</dbReference>
<dbReference type="InterPro" id="IPR008979">
    <property type="entry name" value="Galactose-bd-like_sf"/>
</dbReference>
<reference evidence="2 3" key="1">
    <citation type="submission" date="2022-09" db="EMBL/GenBank/DDBJ databases">
        <title>Genome sequencing of Flavivirga sp. MEBiC05379.</title>
        <authorList>
            <person name="Oh H.-M."/>
            <person name="Kwon K.K."/>
            <person name="Park M.J."/>
            <person name="Yang S.-H."/>
        </authorList>
    </citation>
    <scope>NUCLEOTIDE SEQUENCE [LARGE SCALE GENOMIC DNA]</scope>
    <source>
        <strain evidence="2 3">MEBiC05379</strain>
    </source>
</reference>
<dbReference type="PROSITE" id="PS51257">
    <property type="entry name" value="PROKAR_LIPOPROTEIN"/>
    <property type="match status" value="1"/>
</dbReference>
<comment type="caution">
    <text evidence="2">The sequence shown here is derived from an EMBL/GenBank/DDBJ whole genome shotgun (WGS) entry which is preliminary data.</text>
</comment>
<protein>
    <submittedName>
        <fullName evidence="2">Ig-like domain-containing protein</fullName>
    </submittedName>
</protein>
<organism evidence="2 3">
    <name type="scientific">Flavivirga spongiicola</name>
    <dbReference type="NCBI Taxonomy" id="421621"/>
    <lineage>
        <taxon>Bacteria</taxon>
        <taxon>Pseudomonadati</taxon>
        <taxon>Bacteroidota</taxon>
        <taxon>Flavobacteriia</taxon>
        <taxon>Flavobacteriales</taxon>
        <taxon>Flavobacteriaceae</taxon>
        <taxon>Flavivirga</taxon>
    </lineage>
</organism>
<evidence type="ECO:0000313" key="2">
    <source>
        <dbReference type="EMBL" id="MEF3833832.1"/>
    </source>
</evidence>
<dbReference type="EMBL" id="JAODOP010000004">
    <property type="protein sequence ID" value="MEF3833832.1"/>
    <property type="molecule type" value="Genomic_DNA"/>
</dbReference>
<dbReference type="Pfam" id="PF02368">
    <property type="entry name" value="Big_2"/>
    <property type="match status" value="1"/>
</dbReference>
<dbReference type="RefSeq" id="WP_303306171.1">
    <property type="nucleotide sequence ID" value="NZ_JAODOP010000004.1"/>
</dbReference>
<sequence length="475" mass="50744">MKNIKFTYRKMIFLLGCIFTIVVSCERELSDEAVFATFPATAEIFIDAPVGLGTNFYFPYNGSKATAWSVDDEVSYDGTASMRFDVPNANDPDGNYAGAIFRIDGEGSGRDLSGFDALTFWAKASQAVTIGEIGFGEDFGENKYVTTRTNIDLTTNWVKYVVPIPDPSKLIQERGMLRYSAGGIGPVGSEVGYTFWIDEVKFEKLGTVAQPQPVILNGQDVIQQTFNGSIINLAASGLTQTFNVSGSNVTVNTTPAYFLFASSDPSVAGVDENGLVTILKKGTANVTGELAGVMAEGSLEVTSSGNLPASPVPMDPAANVKSIYSDAYTAVTGANFNPGFGGSTTQTSEADLNGNKVQIYTNNNFTGIIFNSTVDASTLSHLHIDIYTQQASTSVEIQIRDVGANGEIETNVFTGFPDGDDKDFRFTASGLTSGTWTSVEIPLDGDLSSQKNNLGALILAGGPDFILDNIYFYTE</sequence>
<name>A0ABU7XVD5_9FLAO</name>
<accession>A0ABU7XVD5</accession>
<dbReference type="SUPFAM" id="SSF49785">
    <property type="entry name" value="Galactose-binding domain-like"/>
    <property type="match status" value="2"/>
</dbReference>